<dbReference type="Pfam" id="PF22020">
    <property type="entry name" value="RlmL_1st"/>
    <property type="match status" value="1"/>
</dbReference>
<dbReference type="Pfam" id="PF02926">
    <property type="entry name" value="THUMP"/>
    <property type="match status" value="1"/>
</dbReference>
<name>A0A1S6QKF6_9LACO</name>
<dbReference type="PROSITE" id="PS01261">
    <property type="entry name" value="UPF0020"/>
    <property type="match status" value="1"/>
</dbReference>
<dbReference type="AlphaFoldDB" id="A0A1S6QKF6"/>
<sequence length="377" mass="42921">MKFNLIATCAAGVESLVANELKDLGYSVQTENGRVRFSGEERDIVRTNLWLRVADRVKIIVDEFDAKSFTELFDQTTSIPWEQYLPMDAAFPVEGKSQKSTLHSVPDVQAIVKKAIVNSLSNVYHRHTRLPETGSKYPLEVAINKDHVILTLDTTGSSLFKRGYRVEKGNAPLKENLAAALILLTNWHKDMPFWDPFCGSGTIPIEATMIARNLAPGFNREFAFEQFGFIDNELIEDERDRADGLADYDSPLEIHASDIDGSMIDIAKTNAREVGLTQDIQFKQVAVADFKTDLHDGVMIGNPPYGERMSEQEQVHQLYRQMGQAFGPLTDWSKYFITSDLEFEKYYGQKATKKRKLYNGALRTDYFQFWAERKPRH</sequence>
<evidence type="ECO:0000256" key="1">
    <source>
        <dbReference type="ARBA" id="ARBA00022603"/>
    </source>
</evidence>
<dbReference type="PANTHER" id="PTHR47313:SF1">
    <property type="entry name" value="RIBOSOMAL RNA LARGE SUBUNIT METHYLTRANSFERASE K_L"/>
    <property type="match status" value="1"/>
</dbReference>
<dbReference type="InterPro" id="IPR004114">
    <property type="entry name" value="THUMP_dom"/>
</dbReference>
<dbReference type="EMBL" id="CP018906">
    <property type="protein sequence ID" value="AQW22063.1"/>
    <property type="molecule type" value="Genomic_DNA"/>
</dbReference>
<dbReference type="GO" id="GO:0008990">
    <property type="term" value="F:rRNA (guanine-N2-)-methyltransferase activity"/>
    <property type="evidence" value="ECO:0007669"/>
    <property type="project" value="TreeGrafter"/>
</dbReference>
<gene>
    <name evidence="5" type="ORF">PL11_009085</name>
</gene>
<dbReference type="InterPro" id="IPR053943">
    <property type="entry name" value="RlmKL-like_Mtase_CS"/>
</dbReference>
<dbReference type="Proteomes" id="UP000030361">
    <property type="component" value="Chromosome"/>
</dbReference>
<dbReference type="KEGG" id="lcu:PL11_009085"/>
<reference evidence="5 6" key="1">
    <citation type="journal article" date="2015" name="Genome Announc.">
        <title>Genome Sequence of Lactobacillus curieae CCTCC M 2011381T, a Novel Producer of Gamma-aminobutyric Acid.</title>
        <authorList>
            <person name="Wang Y."/>
            <person name="Wang Y."/>
            <person name="Lang C."/>
            <person name="Wei D."/>
            <person name="Xu P."/>
            <person name="Xie J."/>
        </authorList>
    </citation>
    <scope>NUCLEOTIDE SEQUENCE [LARGE SCALE GENOMIC DNA]</scope>
    <source>
        <strain evidence="5 6">CCTCC M 2011381</strain>
    </source>
</reference>
<dbReference type="InterPro" id="IPR054170">
    <property type="entry name" value="RlmL_1st"/>
</dbReference>
<protein>
    <submittedName>
        <fullName evidence="5">RNA methyltransferase</fullName>
    </submittedName>
</protein>
<dbReference type="PANTHER" id="PTHR47313">
    <property type="entry name" value="RIBOSOMAL RNA LARGE SUBUNIT METHYLTRANSFERASE K/L"/>
    <property type="match status" value="1"/>
</dbReference>
<dbReference type="OrthoDB" id="9809404at2"/>
<accession>A0A1S6QKF6</accession>
<dbReference type="SUPFAM" id="SSF53335">
    <property type="entry name" value="S-adenosyl-L-methionine-dependent methyltransferases"/>
    <property type="match status" value="1"/>
</dbReference>
<organism evidence="5 6">
    <name type="scientific">Lentilactobacillus curieae</name>
    <dbReference type="NCBI Taxonomy" id="1138822"/>
    <lineage>
        <taxon>Bacteria</taxon>
        <taxon>Bacillati</taxon>
        <taxon>Bacillota</taxon>
        <taxon>Bacilli</taxon>
        <taxon>Lactobacillales</taxon>
        <taxon>Lactobacillaceae</taxon>
        <taxon>Lentilactobacillus</taxon>
    </lineage>
</organism>
<dbReference type="Pfam" id="PF01170">
    <property type="entry name" value="UPF0020"/>
    <property type="match status" value="1"/>
</dbReference>
<dbReference type="GO" id="GO:0003723">
    <property type="term" value="F:RNA binding"/>
    <property type="evidence" value="ECO:0007669"/>
    <property type="project" value="UniProtKB-UniRule"/>
</dbReference>
<evidence type="ECO:0000259" key="4">
    <source>
        <dbReference type="PROSITE" id="PS51165"/>
    </source>
</evidence>
<dbReference type="CDD" id="cd11715">
    <property type="entry name" value="THUMP_AdoMetMT"/>
    <property type="match status" value="1"/>
</dbReference>
<evidence type="ECO:0000256" key="3">
    <source>
        <dbReference type="PROSITE-ProRule" id="PRU00529"/>
    </source>
</evidence>
<dbReference type="InterPro" id="IPR000241">
    <property type="entry name" value="RlmKL-like_Mtase"/>
</dbReference>
<dbReference type="RefSeq" id="WP_035167151.1">
    <property type="nucleotide sequence ID" value="NZ_CP018906.1"/>
</dbReference>
<feature type="domain" description="THUMP" evidence="4">
    <location>
        <begin position="43"/>
        <end position="154"/>
    </location>
</feature>
<evidence type="ECO:0000313" key="6">
    <source>
        <dbReference type="Proteomes" id="UP000030361"/>
    </source>
</evidence>
<dbReference type="SMART" id="SM00981">
    <property type="entry name" value="THUMP"/>
    <property type="match status" value="1"/>
</dbReference>
<proteinExistence type="predicted"/>
<keyword evidence="1 5" id="KW-0489">Methyltransferase</keyword>
<dbReference type="InterPro" id="IPR029063">
    <property type="entry name" value="SAM-dependent_MTases_sf"/>
</dbReference>
<dbReference type="Gene3D" id="3.30.2130.30">
    <property type="match status" value="1"/>
</dbReference>
<dbReference type="GO" id="GO:0070043">
    <property type="term" value="F:rRNA (guanine-N7-)-methyltransferase activity"/>
    <property type="evidence" value="ECO:0007669"/>
    <property type="project" value="TreeGrafter"/>
</dbReference>
<dbReference type="PROSITE" id="PS51165">
    <property type="entry name" value="THUMP"/>
    <property type="match status" value="1"/>
</dbReference>
<dbReference type="Gene3D" id="3.40.50.150">
    <property type="entry name" value="Vaccinia Virus protein VP39"/>
    <property type="match status" value="1"/>
</dbReference>
<evidence type="ECO:0000256" key="2">
    <source>
        <dbReference type="ARBA" id="ARBA00022679"/>
    </source>
</evidence>
<dbReference type="eggNOG" id="COG0116">
    <property type="taxonomic scope" value="Bacteria"/>
</dbReference>
<keyword evidence="6" id="KW-1185">Reference proteome</keyword>
<keyword evidence="3" id="KW-0694">RNA-binding</keyword>
<evidence type="ECO:0000313" key="5">
    <source>
        <dbReference type="EMBL" id="AQW22063.1"/>
    </source>
</evidence>
<keyword evidence="2 5" id="KW-0808">Transferase</keyword>